<dbReference type="RefSeq" id="WP_129727712.1">
    <property type="nucleotide sequence ID" value="NZ_JBHMAF010000188.1"/>
</dbReference>
<organism evidence="3 4">
    <name type="scientific">Ectobacillus funiculus</name>
    <dbReference type="NCBI Taxonomy" id="137993"/>
    <lineage>
        <taxon>Bacteria</taxon>
        <taxon>Bacillati</taxon>
        <taxon>Bacillota</taxon>
        <taxon>Bacilli</taxon>
        <taxon>Bacillales</taxon>
        <taxon>Bacillaceae</taxon>
        <taxon>Ectobacillus</taxon>
    </lineage>
</organism>
<dbReference type="SUPFAM" id="SSF51261">
    <property type="entry name" value="Duplicated hybrid motif"/>
    <property type="match status" value="1"/>
</dbReference>
<proteinExistence type="predicted"/>
<dbReference type="CDD" id="cd12797">
    <property type="entry name" value="M23_peptidase"/>
    <property type="match status" value="1"/>
</dbReference>
<sequence length="268" mass="30291">MRKRKIEDIRKRIAKRKAEQQRHVEQQRYAPFEQVEELFPELGEGEAEFGDEFGDEFGHVVFEEPKEETRSLFRKEVFLMQLLCSVALVLGTGIVFKSNNPSLEQARTVVQKAMQEEFQFATVSNWYEQQFGKPLTLLPTSQTQSTQKEKNYAVPASGKVLQSFKANGQGVFVQTNINAPVDAMNEGVAVFVGKKEGLGNTIIIQHADGTESWYGNLSEATVALYDYVKQKQKIGVVANSEDGKSGTFYFALKKENQFIDPIQVISFE</sequence>
<feature type="transmembrane region" description="Helical" evidence="1">
    <location>
        <begin position="77"/>
        <end position="96"/>
    </location>
</feature>
<gene>
    <name evidence="3" type="ORF">ACFFMS_23310</name>
</gene>
<keyword evidence="1" id="KW-0472">Membrane</keyword>
<dbReference type="PANTHER" id="PTHR21666:SF274">
    <property type="entry name" value="STAGE IV SPORULATION PROTEIN FA"/>
    <property type="match status" value="1"/>
</dbReference>
<dbReference type="Pfam" id="PF01551">
    <property type="entry name" value="Peptidase_M23"/>
    <property type="match status" value="1"/>
</dbReference>
<evidence type="ECO:0000313" key="3">
    <source>
        <dbReference type="EMBL" id="MFB9761183.1"/>
    </source>
</evidence>
<dbReference type="InterPro" id="IPR050570">
    <property type="entry name" value="Cell_wall_metabolism_enzyme"/>
</dbReference>
<dbReference type="Proteomes" id="UP001589609">
    <property type="component" value="Unassembled WGS sequence"/>
</dbReference>
<evidence type="ECO:0000259" key="2">
    <source>
        <dbReference type="Pfam" id="PF01551"/>
    </source>
</evidence>
<accession>A0ABV5WLT7</accession>
<dbReference type="InterPro" id="IPR016047">
    <property type="entry name" value="M23ase_b-sheet_dom"/>
</dbReference>
<keyword evidence="4" id="KW-1185">Reference proteome</keyword>
<comment type="caution">
    <text evidence="3">The sequence shown here is derived from an EMBL/GenBank/DDBJ whole genome shotgun (WGS) entry which is preliminary data.</text>
</comment>
<keyword evidence="1" id="KW-1133">Transmembrane helix</keyword>
<evidence type="ECO:0000313" key="4">
    <source>
        <dbReference type="Proteomes" id="UP001589609"/>
    </source>
</evidence>
<protein>
    <submittedName>
        <fullName evidence="3">Peptidoglycan DD-metalloendopeptidase family protein</fullName>
    </submittedName>
</protein>
<reference evidence="3 4" key="1">
    <citation type="submission" date="2024-09" db="EMBL/GenBank/DDBJ databases">
        <authorList>
            <person name="Sun Q."/>
            <person name="Mori K."/>
        </authorList>
    </citation>
    <scope>NUCLEOTIDE SEQUENCE [LARGE SCALE GENOMIC DNA]</scope>
    <source>
        <strain evidence="3 4">JCM 11201</strain>
    </source>
</reference>
<dbReference type="EMBL" id="JBHMAF010000188">
    <property type="protein sequence ID" value="MFB9761183.1"/>
    <property type="molecule type" value="Genomic_DNA"/>
</dbReference>
<dbReference type="InterPro" id="IPR011055">
    <property type="entry name" value="Dup_hybrid_motif"/>
</dbReference>
<name>A0ABV5WLT7_9BACI</name>
<dbReference type="Gene3D" id="2.70.70.10">
    <property type="entry name" value="Glucose Permease (Domain IIA)"/>
    <property type="match status" value="1"/>
</dbReference>
<dbReference type="PANTHER" id="PTHR21666">
    <property type="entry name" value="PEPTIDASE-RELATED"/>
    <property type="match status" value="1"/>
</dbReference>
<keyword evidence="1" id="KW-0812">Transmembrane</keyword>
<evidence type="ECO:0000256" key="1">
    <source>
        <dbReference type="SAM" id="Phobius"/>
    </source>
</evidence>
<feature type="domain" description="M23ase beta-sheet core" evidence="2">
    <location>
        <begin position="169"/>
        <end position="261"/>
    </location>
</feature>